<name>A0A1X0NM77_9TRYP</name>
<accession>A0A1X0NM77</accession>
<evidence type="ECO:0000313" key="1">
    <source>
        <dbReference type="EMBL" id="ORC85230.1"/>
    </source>
</evidence>
<evidence type="ECO:0008006" key="3">
    <source>
        <dbReference type="Google" id="ProtNLM"/>
    </source>
</evidence>
<dbReference type="VEuPathDB" id="TriTrypDB:TM35_000372030"/>
<feature type="non-terminal residue" evidence="1">
    <location>
        <position position="1"/>
    </location>
</feature>
<organism evidence="1 2">
    <name type="scientific">Trypanosoma theileri</name>
    <dbReference type="NCBI Taxonomy" id="67003"/>
    <lineage>
        <taxon>Eukaryota</taxon>
        <taxon>Discoba</taxon>
        <taxon>Euglenozoa</taxon>
        <taxon>Kinetoplastea</taxon>
        <taxon>Metakinetoplastina</taxon>
        <taxon>Trypanosomatida</taxon>
        <taxon>Trypanosomatidae</taxon>
        <taxon>Trypanosoma</taxon>
    </lineage>
</organism>
<evidence type="ECO:0000313" key="2">
    <source>
        <dbReference type="Proteomes" id="UP000192257"/>
    </source>
</evidence>
<proteinExistence type="predicted"/>
<comment type="caution">
    <text evidence="1">The sequence shown here is derived from an EMBL/GenBank/DDBJ whole genome shotgun (WGS) entry which is preliminary data.</text>
</comment>
<sequence length="101" mass="11162">EARAVHLALRGFKTHLHGPVDIRVDNTTVMNIMRKGNTHSQALVKEANAIDRVLRLHGVPAKWSYVASENNPADGISRGNTIKKSDLAKGWNLRRGEREAG</sequence>
<dbReference type="EMBL" id="NBCO01000037">
    <property type="protein sequence ID" value="ORC85230.1"/>
    <property type="molecule type" value="Genomic_DNA"/>
</dbReference>
<reference evidence="1 2" key="1">
    <citation type="submission" date="2017-03" db="EMBL/GenBank/DDBJ databases">
        <title>An alternative strategy for trypanosome survival in the mammalian bloodstream revealed through genome and transcriptome analysis of the ubiquitous bovine parasite Trypanosoma (Megatrypanum) theileri.</title>
        <authorList>
            <person name="Kelly S."/>
            <person name="Ivens A."/>
            <person name="Mott A."/>
            <person name="O'Neill E."/>
            <person name="Emms D."/>
            <person name="Macleod O."/>
            <person name="Voorheis P."/>
            <person name="Matthews J."/>
            <person name="Matthews K."/>
            <person name="Carrington M."/>
        </authorList>
    </citation>
    <scope>NUCLEOTIDE SEQUENCE [LARGE SCALE GENOMIC DNA]</scope>
    <source>
        <strain evidence="1">Edinburgh</strain>
    </source>
</reference>
<gene>
    <name evidence="1" type="ORF">TM35_000372030</name>
</gene>
<dbReference type="OrthoDB" id="8046937at2759"/>
<dbReference type="AlphaFoldDB" id="A0A1X0NM77"/>
<dbReference type="Proteomes" id="UP000192257">
    <property type="component" value="Unassembled WGS sequence"/>
</dbReference>
<protein>
    <recommendedName>
        <fullName evidence="3">Tbingi protein</fullName>
    </recommendedName>
</protein>
<dbReference type="GeneID" id="39989283"/>
<keyword evidence="2" id="KW-1185">Reference proteome</keyword>
<dbReference type="RefSeq" id="XP_028879296.1">
    <property type="nucleotide sequence ID" value="XM_029029503.1"/>
</dbReference>